<sequence>MVISISGFESEGSGVSDLIEECDGGEEAEVPACCFRSFSSFFSFLAVLSIYGSKIRSLWERLLAADFPTCPLLTRELLATLSEVNKEGNFAFHYFSTLHSIHVDQLCTFFHTPITNMSQPTAAFNIRDFWHSIIGLDHYEASQSVKTNIVHPVLKTALKIICNIIYTFHRVINLNTDGAIRCGDPITLITRAIAEQVPPEYTFFSGPDVIACAEPISETEWVLPLNIPPPLRPRRSQQTPARLYLDRPSSSTVNRDYTDATLLRAVHHRVSDIAALQQNMTRLRLNYQLYSTQVSGFCDEVLGYREDFTDFYDEFFYHFPSFPE</sequence>
<accession>A0AA35ZKL9</accession>
<protein>
    <submittedName>
        <fullName evidence="1">Uncharacterized protein</fullName>
    </submittedName>
</protein>
<dbReference type="Proteomes" id="UP001177003">
    <property type="component" value="Chromosome 7"/>
</dbReference>
<dbReference type="EMBL" id="OX465083">
    <property type="protein sequence ID" value="CAI9294390.1"/>
    <property type="molecule type" value="Genomic_DNA"/>
</dbReference>
<name>A0AA35ZKL9_LACSI</name>
<proteinExistence type="predicted"/>
<reference evidence="1" key="1">
    <citation type="submission" date="2023-04" db="EMBL/GenBank/DDBJ databases">
        <authorList>
            <person name="Vijverberg K."/>
            <person name="Xiong W."/>
            <person name="Schranz E."/>
        </authorList>
    </citation>
    <scope>NUCLEOTIDE SEQUENCE</scope>
</reference>
<keyword evidence="2" id="KW-1185">Reference proteome</keyword>
<gene>
    <name evidence="1" type="ORF">LSALG_LOCUS33374</name>
</gene>
<dbReference type="AlphaFoldDB" id="A0AA35ZKL9"/>
<organism evidence="1 2">
    <name type="scientific">Lactuca saligna</name>
    <name type="common">Willowleaf lettuce</name>
    <dbReference type="NCBI Taxonomy" id="75948"/>
    <lineage>
        <taxon>Eukaryota</taxon>
        <taxon>Viridiplantae</taxon>
        <taxon>Streptophyta</taxon>
        <taxon>Embryophyta</taxon>
        <taxon>Tracheophyta</taxon>
        <taxon>Spermatophyta</taxon>
        <taxon>Magnoliopsida</taxon>
        <taxon>eudicotyledons</taxon>
        <taxon>Gunneridae</taxon>
        <taxon>Pentapetalae</taxon>
        <taxon>asterids</taxon>
        <taxon>campanulids</taxon>
        <taxon>Asterales</taxon>
        <taxon>Asteraceae</taxon>
        <taxon>Cichorioideae</taxon>
        <taxon>Cichorieae</taxon>
        <taxon>Lactucinae</taxon>
        <taxon>Lactuca</taxon>
    </lineage>
</organism>
<evidence type="ECO:0000313" key="2">
    <source>
        <dbReference type="Proteomes" id="UP001177003"/>
    </source>
</evidence>
<evidence type="ECO:0000313" key="1">
    <source>
        <dbReference type="EMBL" id="CAI9294390.1"/>
    </source>
</evidence>